<dbReference type="InterPro" id="IPR013320">
    <property type="entry name" value="ConA-like_dom_sf"/>
</dbReference>
<keyword evidence="3 4" id="KW-0326">Glycosidase</keyword>
<dbReference type="InterPro" id="IPR041542">
    <property type="entry name" value="GH43_C2"/>
</dbReference>
<protein>
    <submittedName>
        <fullName evidence="7">Glycoside hydrolase</fullName>
    </submittedName>
</protein>
<dbReference type="GO" id="GO:0005975">
    <property type="term" value="P:carbohydrate metabolic process"/>
    <property type="evidence" value="ECO:0007669"/>
    <property type="project" value="InterPro"/>
</dbReference>
<dbReference type="InterPro" id="IPR051795">
    <property type="entry name" value="Glycosyl_Hydrlase_43"/>
</dbReference>
<dbReference type="PANTHER" id="PTHR42812">
    <property type="entry name" value="BETA-XYLOSIDASE"/>
    <property type="match status" value="1"/>
</dbReference>
<dbReference type="Pfam" id="PF17851">
    <property type="entry name" value="GH43_C2"/>
    <property type="match status" value="1"/>
</dbReference>
<evidence type="ECO:0000256" key="3">
    <source>
        <dbReference type="ARBA" id="ARBA00023295"/>
    </source>
</evidence>
<dbReference type="RefSeq" id="WP_046592104.1">
    <property type="nucleotide sequence ID" value="NZ_LAVA02000013.1"/>
</dbReference>
<sequence>MSLPSADRGDGTYANPVLNADWSDPDVIRVGDDHYLTASSFGRVPGLPLLHSRDLVNWTLIGHALERLEPAAEFRTPQPGRGVWAPALRHHDDRFWIFWGDPDRGILQINAPDIRGPWSPPVLVKAGRGLIDPCPLWDPETGDAYLVHAFARSRAGFANRLTGHRMHPDGGSLLDEGKVVVDGDRLPGWFTLEGPKLYRYDGWFWILAPAGGVEAGWQGAFRSRGFFGPYEERVVLEQGGTAVNGPHQGGWVRTASGEDWFLHFQQRGAYGRVVHLQPMRWDERGWPVLGADGAPVAVHPKPALPPQPPAAPATDDDFPGGRHGRQWQWTADPRPGWAPQHGGDGLRLTCVRSAHGDDLRRVPNVLGQRLPGQDAVVEVELELPAAEFGARAGLAVLGDAYRWIGLRRAADGSVQVVDRFAERAEPPPRTGRPVEQRSAEHRFGERPAHREREAAPPRPAPGGRALLRVEIRAGGRCRFLCDTGDGPAPSGLVFTATSWGWGGALLGLFALAPAGPGHAGTALFTRFRVTPLS</sequence>
<keyword evidence="2 4" id="KW-0378">Hydrolase</keyword>
<dbReference type="CDD" id="cd09001">
    <property type="entry name" value="GH43_FsAxh1-like"/>
    <property type="match status" value="1"/>
</dbReference>
<accession>A0A1J4P5F5</accession>
<gene>
    <name evidence="7" type="ORF">WN71_006400</name>
</gene>
<evidence type="ECO:0000256" key="1">
    <source>
        <dbReference type="ARBA" id="ARBA00009865"/>
    </source>
</evidence>
<dbReference type="SUPFAM" id="SSF75005">
    <property type="entry name" value="Arabinanase/levansucrase/invertase"/>
    <property type="match status" value="1"/>
</dbReference>
<comment type="similarity">
    <text evidence="1 4">Belongs to the glycosyl hydrolase 43 family.</text>
</comment>
<dbReference type="Gene3D" id="2.60.120.200">
    <property type="match status" value="1"/>
</dbReference>
<keyword evidence="8" id="KW-1185">Reference proteome</keyword>
<feature type="domain" description="Beta-xylosidase C-terminal Concanavalin A-like" evidence="6">
    <location>
        <begin position="316"/>
        <end position="529"/>
    </location>
</feature>
<evidence type="ECO:0000313" key="7">
    <source>
        <dbReference type="EMBL" id="OIJ68725.1"/>
    </source>
</evidence>
<comment type="caution">
    <text evidence="7">The sequence shown here is derived from an EMBL/GenBank/DDBJ whole genome shotgun (WGS) entry which is preliminary data.</text>
</comment>
<dbReference type="Proteomes" id="UP000034196">
    <property type="component" value="Unassembled WGS sequence"/>
</dbReference>
<dbReference type="EMBL" id="LAVA02000013">
    <property type="protein sequence ID" value="OIJ68725.1"/>
    <property type="molecule type" value="Genomic_DNA"/>
</dbReference>
<organism evidence="7 8">
    <name type="scientific">Streptomyces mangrovisoli</name>
    <dbReference type="NCBI Taxonomy" id="1428628"/>
    <lineage>
        <taxon>Bacteria</taxon>
        <taxon>Bacillati</taxon>
        <taxon>Actinomycetota</taxon>
        <taxon>Actinomycetes</taxon>
        <taxon>Kitasatosporales</taxon>
        <taxon>Streptomycetaceae</taxon>
        <taxon>Streptomyces</taxon>
    </lineage>
</organism>
<dbReference type="Pfam" id="PF04616">
    <property type="entry name" value="Glyco_hydro_43"/>
    <property type="match status" value="1"/>
</dbReference>
<feature type="region of interest" description="Disordered" evidence="5">
    <location>
        <begin position="422"/>
        <end position="464"/>
    </location>
</feature>
<dbReference type="OrthoDB" id="9801455at2"/>
<evidence type="ECO:0000259" key="6">
    <source>
        <dbReference type="Pfam" id="PF17851"/>
    </source>
</evidence>
<feature type="compositionally biased region" description="Basic and acidic residues" evidence="5">
    <location>
        <begin position="422"/>
        <end position="455"/>
    </location>
</feature>
<evidence type="ECO:0000256" key="2">
    <source>
        <dbReference type="ARBA" id="ARBA00022801"/>
    </source>
</evidence>
<dbReference type="AlphaFoldDB" id="A0A1J4P5F5"/>
<evidence type="ECO:0000256" key="5">
    <source>
        <dbReference type="SAM" id="MobiDB-lite"/>
    </source>
</evidence>
<dbReference type="STRING" id="1428628.WN71_006400"/>
<dbReference type="InterPro" id="IPR023296">
    <property type="entry name" value="Glyco_hydro_beta-prop_sf"/>
</dbReference>
<dbReference type="Gene3D" id="2.115.10.20">
    <property type="entry name" value="Glycosyl hydrolase domain, family 43"/>
    <property type="match status" value="1"/>
</dbReference>
<reference evidence="7" key="1">
    <citation type="submission" date="2016-10" db="EMBL/GenBank/DDBJ databases">
        <title>Genome sequence of Streptomyces mangrovisoli MUSC 149.</title>
        <authorList>
            <person name="Lee L.-H."/>
            <person name="Ser H.-L."/>
        </authorList>
    </citation>
    <scope>NUCLEOTIDE SEQUENCE [LARGE SCALE GENOMIC DNA]</scope>
    <source>
        <strain evidence="7">MUSC 149</strain>
    </source>
</reference>
<feature type="region of interest" description="Disordered" evidence="5">
    <location>
        <begin position="303"/>
        <end position="323"/>
    </location>
</feature>
<dbReference type="SUPFAM" id="SSF49899">
    <property type="entry name" value="Concanavalin A-like lectins/glucanases"/>
    <property type="match status" value="1"/>
</dbReference>
<dbReference type="InterPro" id="IPR006710">
    <property type="entry name" value="Glyco_hydro_43"/>
</dbReference>
<name>A0A1J4P5F5_9ACTN</name>
<evidence type="ECO:0000313" key="8">
    <source>
        <dbReference type="Proteomes" id="UP000034196"/>
    </source>
</evidence>
<dbReference type="PANTHER" id="PTHR42812:SF12">
    <property type="entry name" value="BETA-XYLOSIDASE-RELATED"/>
    <property type="match status" value="1"/>
</dbReference>
<proteinExistence type="inferred from homology"/>
<evidence type="ECO:0000256" key="4">
    <source>
        <dbReference type="RuleBase" id="RU361187"/>
    </source>
</evidence>
<dbReference type="GO" id="GO:0004553">
    <property type="term" value="F:hydrolase activity, hydrolyzing O-glycosyl compounds"/>
    <property type="evidence" value="ECO:0007669"/>
    <property type="project" value="InterPro"/>
</dbReference>